<proteinExistence type="predicted"/>
<evidence type="ECO:0000313" key="1">
    <source>
        <dbReference type="EMBL" id="SVB67198.1"/>
    </source>
</evidence>
<feature type="non-terminal residue" evidence="1">
    <location>
        <position position="1"/>
    </location>
</feature>
<gene>
    <name evidence="1" type="ORF">METZ01_LOCUS220052</name>
</gene>
<dbReference type="AlphaFoldDB" id="A0A382FVX1"/>
<dbReference type="SUPFAM" id="SSF48230">
    <property type="entry name" value="Chondroitin AC/alginate lyase"/>
    <property type="match status" value="1"/>
</dbReference>
<accession>A0A382FVX1</accession>
<sequence>VVLGLFITSQGQAKVKSKDINFANDFYVDSIQSCKAIGNRSFKDKQTVKRIKGLVGYDWMADWKKNSNSLSVIHINITEPILWMMTATHNAMSEDVRENIDIAKSLLVNLAKTNTLYDSVGSDELKDKPLCWKNNDPNSPCWYHAYQFATDVFTMYLISAIWLKDELNDQEFQIVDQYINKMFKKFLKAMIKKKHDKGFYAMADGGTSLLVYANWSNNKKLAAKEINKRFKYMDKVFLKDGYINNNSFRGYRGQWYHSYGLNSALGYVYIAKLWGAEIPDKLHKKLVKASEVANLAITDWDRFKSRKYSGTQQNMISDKNNAIKHTHQMAISLDALMKLVTGIELEHDPVYLKKRKYHMKDGI</sequence>
<protein>
    <recommendedName>
        <fullName evidence="2">Alginate lyase domain-containing protein</fullName>
    </recommendedName>
</protein>
<feature type="non-terminal residue" evidence="1">
    <location>
        <position position="363"/>
    </location>
</feature>
<reference evidence="1" key="1">
    <citation type="submission" date="2018-05" db="EMBL/GenBank/DDBJ databases">
        <authorList>
            <person name="Lanie J.A."/>
            <person name="Ng W.-L."/>
            <person name="Kazmierczak K.M."/>
            <person name="Andrzejewski T.M."/>
            <person name="Davidsen T.M."/>
            <person name="Wayne K.J."/>
            <person name="Tettelin H."/>
            <person name="Glass J.I."/>
            <person name="Rusch D."/>
            <person name="Podicherti R."/>
            <person name="Tsui H.-C.T."/>
            <person name="Winkler M.E."/>
        </authorList>
    </citation>
    <scope>NUCLEOTIDE SEQUENCE</scope>
</reference>
<dbReference type="Gene3D" id="1.50.10.100">
    <property type="entry name" value="Chondroitin AC/alginate lyase"/>
    <property type="match status" value="1"/>
</dbReference>
<organism evidence="1">
    <name type="scientific">marine metagenome</name>
    <dbReference type="NCBI Taxonomy" id="408172"/>
    <lineage>
        <taxon>unclassified sequences</taxon>
        <taxon>metagenomes</taxon>
        <taxon>ecological metagenomes</taxon>
    </lineage>
</organism>
<evidence type="ECO:0008006" key="2">
    <source>
        <dbReference type="Google" id="ProtNLM"/>
    </source>
</evidence>
<dbReference type="InterPro" id="IPR008929">
    <property type="entry name" value="Chondroitin_lyas"/>
</dbReference>
<dbReference type="EMBL" id="UINC01052174">
    <property type="protein sequence ID" value="SVB67198.1"/>
    <property type="molecule type" value="Genomic_DNA"/>
</dbReference>
<name>A0A382FVX1_9ZZZZ</name>